<dbReference type="Proteomes" id="UP000265566">
    <property type="component" value="Chromosome 5"/>
</dbReference>
<evidence type="ECO:0008006" key="3">
    <source>
        <dbReference type="Google" id="ProtNLM"/>
    </source>
</evidence>
<sequence>MITNSVNPMMMFVGLNSFGLTPLYPMLLLPSKQLKQCLKLKYD</sequence>
<dbReference type="Gramene" id="rna31273">
    <property type="protein sequence ID" value="RHN55972.1"/>
    <property type="gene ID" value="gene31273"/>
</dbReference>
<keyword evidence="1" id="KW-1133">Transmembrane helix</keyword>
<comment type="caution">
    <text evidence="2">The sequence shown here is derived from an EMBL/GenBank/DDBJ whole genome shotgun (WGS) entry which is preliminary data.</text>
</comment>
<dbReference type="EMBL" id="PSQE01000005">
    <property type="protein sequence ID" value="RHN55972.1"/>
    <property type="molecule type" value="Genomic_DNA"/>
</dbReference>
<accession>A0A396HRL5</accession>
<feature type="transmembrane region" description="Helical" evidence="1">
    <location>
        <begin position="6"/>
        <end position="29"/>
    </location>
</feature>
<proteinExistence type="predicted"/>
<evidence type="ECO:0000313" key="2">
    <source>
        <dbReference type="EMBL" id="RHN55972.1"/>
    </source>
</evidence>
<keyword evidence="1" id="KW-0812">Transmembrane</keyword>
<evidence type="ECO:0000256" key="1">
    <source>
        <dbReference type="SAM" id="Phobius"/>
    </source>
</evidence>
<name>A0A396HRL5_MEDTR</name>
<reference evidence="2" key="1">
    <citation type="journal article" date="2018" name="Nat. Plants">
        <title>Whole-genome landscape of Medicago truncatula symbiotic genes.</title>
        <authorList>
            <person name="Pecrix Y."/>
            <person name="Gamas P."/>
            <person name="Carrere S."/>
        </authorList>
    </citation>
    <scope>NUCLEOTIDE SEQUENCE</scope>
    <source>
        <tissue evidence="2">Leaves</tissue>
    </source>
</reference>
<protein>
    <recommendedName>
        <fullName evidence="3">Transmembrane protein</fullName>
    </recommendedName>
</protein>
<organism evidence="2">
    <name type="scientific">Medicago truncatula</name>
    <name type="common">Barrel medic</name>
    <name type="synonym">Medicago tribuloides</name>
    <dbReference type="NCBI Taxonomy" id="3880"/>
    <lineage>
        <taxon>Eukaryota</taxon>
        <taxon>Viridiplantae</taxon>
        <taxon>Streptophyta</taxon>
        <taxon>Embryophyta</taxon>
        <taxon>Tracheophyta</taxon>
        <taxon>Spermatophyta</taxon>
        <taxon>Magnoliopsida</taxon>
        <taxon>eudicotyledons</taxon>
        <taxon>Gunneridae</taxon>
        <taxon>Pentapetalae</taxon>
        <taxon>rosids</taxon>
        <taxon>fabids</taxon>
        <taxon>Fabales</taxon>
        <taxon>Fabaceae</taxon>
        <taxon>Papilionoideae</taxon>
        <taxon>50 kb inversion clade</taxon>
        <taxon>NPAAA clade</taxon>
        <taxon>Hologalegina</taxon>
        <taxon>IRL clade</taxon>
        <taxon>Trifolieae</taxon>
        <taxon>Medicago</taxon>
    </lineage>
</organism>
<gene>
    <name evidence="2" type="ORF">MtrunA17_Chr5g0424271</name>
</gene>
<dbReference type="AlphaFoldDB" id="A0A396HRL5"/>
<keyword evidence="1" id="KW-0472">Membrane</keyword>